<organism evidence="1 2">
    <name type="scientific">Trachymyrmex cornetzi</name>
    <dbReference type="NCBI Taxonomy" id="471704"/>
    <lineage>
        <taxon>Eukaryota</taxon>
        <taxon>Metazoa</taxon>
        <taxon>Ecdysozoa</taxon>
        <taxon>Arthropoda</taxon>
        <taxon>Hexapoda</taxon>
        <taxon>Insecta</taxon>
        <taxon>Pterygota</taxon>
        <taxon>Neoptera</taxon>
        <taxon>Endopterygota</taxon>
        <taxon>Hymenoptera</taxon>
        <taxon>Apocrita</taxon>
        <taxon>Aculeata</taxon>
        <taxon>Formicoidea</taxon>
        <taxon>Formicidae</taxon>
        <taxon>Myrmicinae</taxon>
        <taxon>Trachymyrmex</taxon>
    </lineage>
</organism>
<evidence type="ECO:0000313" key="1">
    <source>
        <dbReference type="EMBL" id="KYN17351.1"/>
    </source>
</evidence>
<dbReference type="EMBL" id="KQ980167">
    <property type="protein sequence ID" value="KYN17351.1"/>
    <property type="molecule type" value="Genomic_DNA"/>
</dbReference>
<name>A0A195DWY8_9HYME</name>
<gene>
    <name evidence="1" type="ORF">ALC57_10327</name>
</gene>
<proteinExistence type="predicted"/>
<sequence length="230" mass="25656">MHGCKLVDANAYANNTRMRLAGNEIGTFHAAPAETEWDADDVRVYTDTRSRKGMPFKRGMVGYHRKITYAKAHVYPAVHAARNPKQSNKRKKRKEDMRNAGRRQVLFFIPTTNLAIHIGDIPRLILTRTYEKPFAPPAENVELQLPSTEAVIRWYRHTLDAPRGQMPRGFLVSSAMSGLCQIEQRPIVCKVMIKMECLAQPQGKVFVVSLGGPLRTGPALLVGAPPVAGL</sequence>
<keyword evidence="2" id="KW-1185">Reference proteome</keyword>
<protein>
    <submittedName>
        <fullName evidence="1">Uncharacterized protein</fullName>
    </submittedName>
</protein>
<dbReference type="Proteomes" id="UP000078492">
    <property type="component" value="Unassembled WGS sequence"/>
</dbReference>
<accession>A0A195DWY8</accession>
<dbReference type="AlphaFoldDB" id="A0A195DWY8"/>
<reference evidence="1 2" key="1">
    <citation type="submission" date="2015-09" db="EMBL/GenBank/DDBJ databases">
        <title>Trachymyrmex cornetzi WGS genome.</title>
        <authorList>
            <person name="Nygaard S."/>
            <person name="Hu H."/>
            <person name="Boomsma J."/>
            <person name="Zhang G."/>
        </authorList>
    </citation>
    <scope>NUCLEOTIDE SEQUENCE [LARGE SCALE GENOMIC DNA]</scope>
    <source>
        <strain evidence="1">Tcor2-1</strain>
        <tissue evidence="1">Whole body</tissue>
    </source>
</reference>
<evidence type="ECO:0000313" key="2">
    <source>
        <dbReference type="Proteomes" id="UP000078492"/>
    </source>
</evidence>